<evidence type="ECO:0000259" key="2">
    <source>
        <dbReference type="Pfam" id="PF01569"/>
    </source>
</evidence>
<evidence type="ECO:0000313" key="4">
    <source>
        <dbReference type="Proteomes" id="UP001500668"/>
    </source>
</evidence>
<gene>
    <name evidence="3" type="ORF">GCM10010394_10750</name>
</gene>
<sequence>MFHTRRGRRGGIRAKAVTLATVLATAAGALALTPQSASAAPNYSGDPVQYWNNVLLGAIRTAGGPPGPLSRAAAEMNAAIYDAESSYQLKFHTMTSDPYLQAVNYAGWAEGPGEEERVIGRTAYNILLKLFPGQTTYLDNKFTERFGTKPTDFDILDVTVVNTMVTNMWNFRTADGSADQTVYTPDDKPGAWRPTSYPDLPDASCAQGGQAANPEWGKVKPWALTSGSQFRPATPGQYASYENLLASPAYAEQVAKVRGLGAANSTTRTTDQTAAAWFWANDANGTYKPPGQLLDITARVARDRGLTPYQNARLFALVSVAMADAAIAEWDVKFQTPIDLWRPVSAIREGLGDTGWKPLSGSTPCFPAWASGHSAFGAAWAGIMRQYFKSDNITFTASTDDPKSPVKNRTFSSFSQAAREDADSRVWLGVHYPWDASDGLTLGDAVATWVFTHKMKAAGS</sequence>
<dbReference type="EMBL" id="BAAACA010000006">
    <property type="protein sequence ID" value="GAA0583780.1"/>
    <property type="molecule type" value="Genomic_DNA"/>
</dbReference>
<dbReference type="Proteomes" id="UP001500668">
    <property type="component" value="Unassembled WGS sequence"/>
</dbReference>
<organism evidence="3 4">
    <name type="scientific">Streptomyces crystallinus</name>
    <dbReference type="NCBI Taxonomy" id="68191"/>
    <lineage>
        <taxon>Bacteria</taxon>
        <taxon>Bacillati</taxon>
        <taxon>Actinomycetota</taxon>
        <taxon>Actinomycetes</taxon>
        <taxon>Kitasatosporales</taxon>
        <taxon>Streptomycetaceae</taxon>
        <taxon>Streptomyces</taxon>
    </lineage>
</organism>
<dbReference type="InterPro" id="IPR052559">
    <property type="entry name" value="V-haloperoxidase"/>
</dbReference>
<comment type="caution">
    <text evidence="3">The sequence shown here is derived from an EMBL/GenBank/DDBJ whole genome shotgun (WGS) entry which is preliminary data.</text>
</comment>
<feature type="chain" id="PRO_5045863971" description="Phosphatidic acid phosphatase type 2/haloperoxidase domain-containing protein" evidence="1">
    <location>
        <begin position="40"/>
        <end position="460"/>
    </location>
</feature>
<dbReference type="Pfam" id="PF01569">
    <property type="entry name" value="PAP2"/>
    <property type="match status" value="1"/>
</dbReference>
<dbReference type="InterPro" id="IPR036938">
    <property type="entry name" value="PAP2/HPO_sf"/>
</dbReference>
<feature type="domain" description="Phosphatidic acid phosphatase type 2/haloperoxidase" evidence="2">
    <location>
        <begin position="338"/>
        <end position="452"/>
    </location>
</feature>
<protein>
    <recommendedName>
        <fullName evidence="2">Phosphatidic acid phosphatase type 2/haloperoxidase domain-containing protein</fullName>
    </recommendedName>
</protein>
<evidence type="ECO:0000256" key="1">
    <source>
        <dbReference type="SAM" id="SignalP"/>
    </source>
</evidence>
<keyword evidence="1" id="KW-0732">Signal</keyword>
<name>A0ABP3Q5T5_9ACTN</name>
<proteinExistence type="predicted"/>
<dbReference type="RefSeq" id="WP_344070616.1">
    <property type="nucleotide sequence ID" value="NZ_BAAACA010000006.1"/>
</dbReference>
<accession>A0ABP3Q5T5</accession>
<dbReference type="SUPFAM" id="SSF48317">
    <property type="entry name" value="Acid phosphatase/Vanadium-dependent haloperoxidase"/>
    <property type="match status" value="1"/>
</dbReference>
<evidence type="ECO:0000313" key="3">
    <source>
        <dbReference type="EMBL" id="GAA0583780.1"/>
    </source>
</evidence>
<dbReference type="Gene3D" id="1.10.606.20">
    <property type="match status" value="1"/>
</dbReference>
<feature type="signal peptide" evidence="1">
    <location>
        <begin position="1"/>
        <end position="39"/>
    </location>
</feature>
<keyword evidence="4" id="KW-1185">Reference proteome</keyword>
<dbReference type="CDD" id="cd03398">
    <property type="entry name" value="PAP2_haloperoxidase"/>
    <property type="match status" value="1"/>
</dbReference>
<dbReference type="PANTHER" id="PTHR34599">
    <property type="entry name" value="PEROXIDASE-RELATED"/>
    <property type="match status" value="1"/>
</dbReference>
<dbReference type="InterPro" id="IPR000326">
    <property type="entry name" value="PAP2/HPO"/>
</dbReference>
<reference evidence="4" key="1">
    <citation type="journal article" date="2019" name="Int. J. Syst. Evol. Microbiol.">
        <title>The Global Catalogue of Microorganisms (GCM) 10K type strain sequencing project: providing services to taxonomists for standard genome sequencing and annotation.</title>
        <authorList>
            <consortium name="The Broad Institute Genomics Platform"/>
            <consortium name="The Broad Institute Genome Sequencing Center for Infectious Disease"/>
            <person name="Wu L."/>
            <person name="Ma J."/>
        </authorList>
    </citation>
    <scope>NUCLEOTIDE SEQUENCE [LARGE SCALE GENOMIC DNA]</scope>
    <source>
        <strain evidence="4">JCM 5067</strain>
    </source>
</reference>
<dbReference type="PANTHER" id="PTHR34599:SF1">
    <property type="entry name" value="PHOSPHATIDIC ACID PHOSPHATASE TYPE 2_HALOPEROXIDASE DOMAIN-CONTAINING PROTEIN"/>
    <property type="match status" value="1"/>
</dbReference>